<reference evidence="2 3" key="1">
    <citation type="submission" date="2013-03" db="EMBL/GenBank/DDBJ databases">
        <title>The Genome Sequence of Phialophora europaea CBS 101466.</title>
        <authorList>
            <consortium name="The Broad Institute Genomics Platform"/>
            <person name="Cuomo C."/>
            <person name="de Hoog S."/>
            <person name="Gorbushina A."/>
            <person name="Walker B."/>
            <person name="Young S.K."/>
            <person name="Zeng Q."/>
            <person name="Gargeya S."/>
            <person name="Fitzgerald M."/>
            <person name="Haas B."/>
            <person name="Abouelleil A."/>
            <person name="Allen A.W."/>
            <person name="Alvarado L."/>
            <person name="Arachchi H.M."/>
            <person name="Berlin A.M."/>
            <person name="Chapman S.B."/>
            <person name="Gainer-Dewar J."/>
            <person name="Goldberg J."/>
            <person name="Griggs A."/>
            <person name="Gujja S."/>
            <person name="Hansen M."/>
            <person name="Howarth C."/>
            <person name="Imamovic A."/>
            <person name="Ireland A."/>
            <person name="Larimer J."/>
            <person name="McCowan C."/>
            <person name="Murphy C."/>
            <person name="Pearson M."/>
            <person name="Poon T.W."/>
            <person name="Priest M."/>
            <person name="Roberts A."/>
            <person name="Saif S."/>
            <person name="Shea T."/>
            <person name="Sisk P."/>
            <person name="Sykes S."/>
            <person name="Wortman J."/>
            <person name="Nusbaum C."/>
            <person name="Birren B."/>
        </authorList>
    </citation>
    <scope>NUCLEOTIDE SEQUENCE [LARGE SCALE GENOMIC DNA]</scope>
    <source>
        <strain evidence="2 3">CBS 101466</strain>
    </source>
</reference>
<name>W2S549_CYPE1</name>
<sequence length="108" mass="12192">MRETNAYTSKHYRRDNGFPLVWMLRCCLGRATKGSEEEADEHFERSAQARQGKIIGRPAGRTAFIAGKDDVRLTTTARPQPVDRVERTDAQRDEQQTEPGVASSDANR</sequence>
<evidence type="ECO:0000256" key="1">
    <source>
        <dbReference type="SAM" id="MobiDB-lite"/>
    </source>
</evidence>
<dbReference type="AlphaFoldDB" id="W2S549"/>
<dbReference type="RefSeq" id="XP_008714909.1">
    <property type="nucleotide sequence ID" value="XM_008716687.1"/>
</dbReference>
<dbReference type="GeneID" id="19969670"/>
<protein>
    <submittedName>
        <fullName evidence="2">Uncharacterized protein</fullName>
    </submittedName>
</protein>
<dbReference type="InParanoid" id="W2S549"/>
<proteinExistence type="predicted"/>
<dbReference type="HOGENOM" id="CLU_166270_0_0_1"/>
<dbReference type="Proteomes" id="UP000030752">
    <property type="component" value="Unassembled WGS sequence"/>
</dbReference>
<dbReference type="VEuPathDB" id="FungiDB:HMPREF1541_02331"/>
<feature type="compositionally biased region" description="Basic and acidic residues" evidence="1">
    <location>
        <begin position="81"/>
        <end position="95"/>
    </location>
</feature>
<evidence type="ECO:0000313" key="3">
    <source>
        <dbReference type="Proteomes" id="UP000030752"/>
    </source>
</evidence>
<feature type="region of interest" description="Disordered" evidence="1">
    <location>
        <begin position="33"/>
        <end position="108"/>
    </location>
</feature>
<keyword evidence="3" id="KW-1185">Reference proteome</keyword>
<dbReference type="EMBL" id="KB822718">
    <property type="protein sequence ID" value="ETN43173.1"/>
    <property type="molecule type" value="Genomic_DNA"/>
</dbReference>
<accession>W2S549</accession>
<organism evidence="2 3">
    <name type="scientific">Cyphellophora europaea (strain CBS 101466)</name>
    <name type="common">Phialophora europaea</name>
    <dbReference type="NCBI Taxonomy" id="1220924"/>
    <lineage>
        <taxon>Eukaryota</taxon>
        <taxon>Fungi</taxon>
        <taxon>Dikarya</taxon>
        <taxon>Ascomycota</taxon>
        <taxon>Pezizomycotina</taxon>
        <taxon>Eurotiomycetes</taxon>
        <taxon>Chaetothyriomycetidae</taxon>
        <taxon>Chaetothyriales</taxon>
        <taxon>Cyphellophoraceae</taxon>
        <taxon>Cyphellophora</taxon>
    </lineage>
</organism>
<gene>
    <name evidence="2" type="ORF">HMPREF1541_02331</name>
</gene>
<evidence type="ECO:0000313" key="2">
    <source>
        <dbReference type="EMBL" id="ETN43173.1"/>
    </source>
</evidence>